<dbReference type="AlphaFoldDB" id="A0A7Y6IFH2"/>
<feature type="transmembrane region" description="Helical" evidence="8">
    <location>
        <begin position="155"/>
        <end position="177"/>
    </location>
</feature>
<feature type="transmembrane region" description="Helical" evidence="8">
    <location>
        <begin position="564"/>
        <end position="582"/>
    </location>
</feature>
<keyword evidence="5 8" id="KW-1133">Transmembrane helix</keyword>
<keyword evidence="6 8" id="KW-0472">Membrane</keyword>
<feature type="transmembrane region" description="Helical" evidence="8">
    <location>
        <begin position="244"/>
        <end position="270"/>
    </location>
</feature>
<feature type="transmembrane region" description="Helical" evidence="8">
    <location>
        <begin position="360"/>
        <end position="381"/>
    </location>
</feature>
<organism evidence="9 10">
    <name type="scientific">Nonomuraea montanisoli</name>
    <dbReference type="NCBI Taxonomy" id="2741721"/>
    <lineage>
        <taxon>Bacteria</taxon>
        <taxon>Bacillati</taxon>
        <taxon>Actinomycetota</taxon>
        <taxon>Actinomycetes</taxon>
        <taxon>Streptosporangiales</taxon>
        <taxon>Streptosporangiaceae</taxon>
        <taxon>Nonomuraea</taxon>
    </lineage>
</organism>
<evidence type="ECO:0000256" key="7">
    <source>
        <dbReference type="SAM" id="MobiDB-lite"/>
    </source>
</evidence>
<keyword evidence="2" id="KW-0813">Transport</keyword>
<dbReference type="RefSeq" id="WP_175594706.1">
    <property type="nucleotide sequence ID" value="NZ_JABWGN010000019.1"/>
</dbReference>
<accession>A0A7Y6IFH2</accession>
<evidence type="ECO:0000256" key="1">
    <source>
        <dbReference type="ARBA" id="ARBA00004651"/>
    </source>
</evidence>
<dbReference type="EMBL" id="JABWGN010000019">
    <property type="protein sequence ID" value="NUW37267.1"/>
    <property type="molecule type" value="Genomic_DNA"/>
</dbReference>
<dbReference type="SUPFAM" id="SSF161098">
    <property type="entry name" value="MetI-like"/>
    <property type="match status" value="1"/>
</dbReference>
<feature type="region of interest" description="Disordered" evidence="7">
    <location>
        <begin position="280"/>
        <end position="304"/>
    </location>
</feature>
<keyword evidence="10" id="KW-1185">Reference proteome</keyword>
<sequence>MTSDSLPRPPSSALGWVLLMPAGLGMLISLLLPTVQTIRLSLESGGSLTPRKFVGLDNYVQLTGAGEIWTALGFSLSLVLMPLLVALIAGPLLAFALDRAGTWPRRAGLVVLSLAPVVFSPTAVAVSWLYGLRPGASGPVTLATMLRDPATAPSGLRLIVAAATFGVVCALAVMAFLPALRGGAVTRSMIAVGVVVALATLAAGLQTFTLSALLTGGTRPGGAQTLAGMQYTQAFVQGRPGMGAAVATLTGLILGVLGLVAAVVVVAAGVRLWVAPGGESVSGEPYEPAEDTAPRQAVPAAGGHGFGPGGAGGGVAYGAAMPVPGTEQPVPYEAHPGTMGTPGSGAPESGGRGVSVAGRAAGIAALVAYAAAALVLTWPWLAALTRPSSGPAGLATHVNTWVPAVVGALVSVGVAYLGALGIGGLRPLGRRSEWLLLLFAPWLFVGVGPLGVAGWTDMRNLGLIDTFVALVPPVLVSVPCLFLLTLLCKGLAERSGGDFVGGVVRPSLPMAGILALVVTLLNGQDLLWPLLVVHDPGLTTAPATQFLQLRQYGGWPSAGLSTPLPVILIALLAAGAAQLLYLHRLALRAGAPGAGARNPAPAA</sequence>
<dbReference type="InterPro" id="IPR051393">
    <property type="entry name" value="ABC_transporter_permease"/>
</dbReference>
<feature type="transmembrane region" description="Helical" evidence="8">
    <location>
        <begin position="499"/>
        <end position="521"/>
    </location>
</feature>
<dbReference type="InterPro" id="IPR035906">
    <property type="entry name" value="MetI-like_sf"/>
</dbReference>
<feature type="transmembrane region" description="Helical" evidence="8">
    <location>
        <begin position="68"/>
        <end position="97"/>
    </location>
</feature>
<keyword evidence="3" id="KW-1003">Cell membrane</keyword>
<evidence type="ECO:0000256" key="4">
    <source>
        <dbReference type="ARBA" id="ARBA00022692"/>
    </source>
</evidence>
<feature type="transmembrane region" description="Helical" evidence="8">
    <location>
        <begin position="189"/>
        <end position="214"/>
    </location>
</feature>
<feature type="region of interest" description="Disordered" evidence="7">
    <location>
        <begin position="327"/>
        <end position="351"/>
    </location>
</feature>
<evidence type="ECO:0000256" key="2">
    <source>
        <dbReference type="ARBA" id="ARBA00022448"/>
    </source>
</evidence>
<comment type="subcellular location">
    <subcellularLocation>
        <location evidence="1">Cell membrane</location>
        <topology evidence="1">Multi-pass membrane protein</topology>
    </subcellularLocation>
</comment>
<keyword evidence="4 8" id="KW-0812">Transmembrane</keyword>
<evidence type="ECO:0000256" key="5">
    <source>
        <dbReference type="ARBA" id="ARBA00022989"/>
    </source>
</evidence>
<evidence type="ECO:0000256" key="8">
    <source>
        <dbReference type="SAM" id="Phobius"/>
    </source>
</evidence>
<evidence type="ECO:0000313" key="9">
    <source>
        <dbReference type="EMBL" id="NUW37267.1"/>
    </source>
</evidence>
<feature type="transmembrane region" description="Helical" evidence="8">
    <location>
        <begin position="109"/>
        <end position="130"/>
    </location>
</feature>
<dbReference type="PANTHER" id="PTHR30193">
    <property type="entry name" value="ABC TRANSPORTER PERMEASE PROTEIN"/>
    <property type="match status" value="1"/>
</dbReference>
<feature type="compositionally biased region" description="Gly residues" evidence="7">
    <location>
        <begin position="340"/>
        <end position="351"/>
    </location>
</feature>
<comment type="caution">
    <text evidence="9">The sequence shown here is derived from an EMBL/GenBank/DDBJ whole genome shotgun (WGS) entry which is preliminary data.</text>
</comment>
<feature type="transmembrane region" description="Helical" evidence="8">
    <location>
        <begin position="467"/>
        <end position="487"/>
    </location>
</feature>
<feature type="transmembrane region" description="Helical" evidence="8">
    <location>
        <begin position="401"/>
        <end position="422"/>
    </location>
</feature>
<evidence type="ECO:0000256" key="3">
    <source>
        <dbReference type="ARBA" id="ARBA00022475"/>
    </source>
</evidence>
<feature type="transmembrane region" description="Helical" evidence="8">
    <location>
        <begin position="12"/>
        <end position="32"/>
    </location>
</feature>
<dbReference type="Proteomes" id="UP000586042">
    <property type="component" value="Unassembled WGS sequence"/>
</dbReference>
<proteinExistence type="predicted"/>
<name>A0A7Y6IFH2_9ACTN</name>
<feature type="transmembrane region" description="Helical" evidence="8">
    <location>
        <begin position="434"/>
        <end position="455"/>
    </location>
</feature>
<dbReference type="Gene3D" id="1.10.3720.10">
    <property type="entry name" value="MetI-like"/>
    <property type="match status" value="1"/>
</dbReference>
<evidence type="ECO:0000256" key="6">
    <source>
        <dbReference type="ARBA" id="ARBA00023136"/>
    </source>
</evidence>
<gene>
    <name evidence="9" type="ORF">HTZ77_38595</name>
</gene>
<evidence type="ECO:0000313" key="10">
    <source>
        <dbReference type="Proteomes" id="UP000586042"/>
    </source>
</evidence>
<dbReference type="GO" id="GO:0005886">
    <property type="term" value="C:plasma membrane"/>
    <property type="evidence" value="ECO:0007669"/>
    <property type="project" value="UniProtKB-SubCell"/>
</dbReference>
<dbReference type="PANTHER" id="PTHR30193:SF37">
    <property type="entry name" value="INNER MEMBRANE ABC TRANSPORTER PERMEASE PROTEIN YCJO"/>
    <property type="match status" value="1"/>
</dbReference>
<reference evidence="9 10" key="1">
    <citation type="submission" date="2020-06" db="EMBL/GenBank/DDBJ databases">
        <title>Nonomuraea sp. SMC257, a novel actinomycete isolated from soil.</title>
        <authorList>
            <person name="Chanama M."/>
        </authorList>
    </citation>
    <scope>NUCLEOTIDE SEQUENCE [LARGE SCALE GENOMIC DNA]</scope>
    <source>
        <strain evidence="9 10">SMC257</strain>
    </source>
</reference>
<protein>
    <submittedName>
        <fullName evidence="9">Sugar ABC transporter permease</fullName>
    </submittedName>
</protein>